<evidence type="ECO:0000313" key="3">
    <source>
        <dbReference type="Proteomes" id="UP000762676"/>
    </source>
</evidence>
<keyword evidence="3" id="KW-1185">Reference proteome</keyword>
<dbReference type="AlphaFoldDB" id="A0AAV4FBN9"/>
<evidence type="ECO:0000256" key="1">
    <source>
        <dbReference type="SAM" id="MobiDB-lite"/>
    </source>
</evidence>
<dbReference type="EMBL" id="BMAT01011341">
    <property type="protein sequence ID" value="GFR70807.1"/>
    <property type="molecule type" value="Genomic_DNA"/>
</dbReference>
<name>A0AAV4FBN9_9GAST</name>
<dbReference type="Proteomes" id="UP000762676">
    <property type="component" value="Unassembled WGS sequence"/>
</dbReference>
<reference evidence="2 3" key="1">
    <citation type="journal article" date="2021" name="Elife">
        <title>Chloroplast acquisition without the gene transfer in kleptoplastic sea slugs, Plakobranchus ocellatus.</title>
        <authorList>
            <person name="Maeda T."/>
            <person name="Takahashi S."/>
            <person name="Yoshida T."/>
            <person name="Shimamura S."/>
            <person name="Takaki Y."/>
            <person name="Nagai Y."/>
            <person name="Toyoda A."/>
            <person name="Suzuki Y."/>
            <person name="Arimoto A."/>
            <person name="Ishii H."/>
            <person name="Satoh N."/>
            <person name="Nishiyama T."/>
            <person name="Hasebe M."/>
            <person name="Maruyama T."/>
            <person name="Minagawa J."/>
            <person name="Obokata J."/>
            <person name="Shigenobu S."/>
        </authorList>
    </citation>
    <scope>NUCLEOTIDE SEQUENCE [LARGE SCALE GENOMIC DNA]</scope>
</reference>
<evidence type="ECO:0000313" key="2">
    <source>
        <dbReference type="EMBL" id="GFR70807.1"/>
    </source>
</evidence>
<protein>
    <submittedName>
        <fullName evidence="2">Uncharacterized protein</fullName>
    </submittedName>
</protein>
<feature type="compositionally biased region" description="Low complexity" evidence="1">
    <location>
        <begin position="38"/>
        <end position="50"/>
    </location>
</feature>
<feature type="region of interest" description="Disordered" evidence="1">
    <location>
        <begin position="17"/>
        <end position="82"/>
    </location>
</feature>
<organism evidence="2 3">
    <name type="scientific">Elysia marginata</name>
    <dbReference type="NCBI Taxonomy" id="1093978"/>
    <lineage>
        <taxon>Eukaryota</taxon>
        <taxon>Metazoa</taxon>
        <taxon>Spiralia</taxon>
        <taxon>Lophotrochozoa</taxon>
        <taxon>Mollusca</taxon>
        <taxon>Gastropoda</taxon>
        <taxon>Heterobranchia</taxon>
        <taxon>Euthyneura</taxon>
        <taxon>Panpulmonata</taxon>
        <taxon>Sacoglossa</taxon>
        <taxon>Placobranchoidea</taxon>
        <taxon>Plakobranchidae</taxon>
        <taxon>Elysia</taxon>
    </lineage>
</organism>
<feature type="compositionally biased region" description="Basic and acidic residues" evidence="1">
    <location>
        <begin position="68"/>
        <end position="82"/>
    </location>
</feature>
<sequence>MTGRRRSWLVESTVWTTQADLSPSPGHGKESPTERYTQFSQASSSRQQQSGTPTWTSLLAGEVPSTEAAHHHDTEWPELLHV</sequence>
<proteinExistence type="predicted"/>
<gene>
    <name evidence="2" type="ORF">ElyMa_005662100</name>
</gene>
<comment type="caution">
    <text evidence="2">The sequence shown here is derived from an EMBL/GenBank/DDBJ whole genome shotgun (WGS) entry which is preliminary data.</text>
</comment>
<accession>A0AAV4FBN9</accession>